<accession>A0ABS4P7A6</accession>
<dbReference type="PANTHER" id="PTHR34501">
    <property type="entry name" value="PROTEIN YDDL-RELATED"/>
    <property type="match status" value="1"/>
</dbReference>
<evidence type="ECO:0000313" key="3">
    <source>
        <dbReference type="EMBL" id="MBP2168037.1"/>
    </source>
</evidence>
<dbReference type="PANTHER" id="PTHR34501:SF2">
    <property type="entry name" value="OUTER MEMBRANE PORIN F-RELATED"/>
    <property type="match status" value="1"/>
</dbReference>
<dbReference type="InterPro" id="IPR023614">
    <property type="entry name" value="Porin_dom_sf"/>
</dbReference>
<dbReference type="Proteomes" id="UP001195624">
    <property type="component" value="Unassembled WGS sequence"/>
</dbReference>
<feature type="chain" id="PRO_5046110763" evidence="2">
    <location>
        <begin position="28"/>
        <end position="383"/>
    </location>
</feature>
<comment type="caution">
    <text evidence="3">The sequence shown here is derived from an EMBL/GenBank/DDBJ whole genome shotgun (WGS) entry which is preliminary data.</text>
</comment>
<keyword evidence="4" id="KW-1185">Reference proteome</keyword>
<keyword evidence="1 2" id="KW-0732">Signal</keyword>
<gene>
    <name evidence="3" type="ORF">J2125_001229</name>
</gene>
<feature type="signal peptide" evidence="2">
    <location>
        <begin position="1"/>
        <end position="27"/>
    </location>
</feature>
<organism evidence="3 4">
    <name type="scientific">Winslowiella toletana</name>
    <dbReference type="NCBI Taxonomy" id="92490"/>
    <lineage>
        <taxon>Bacteria</taxon>
        <taxon>Pseudomonadati</taxon>
        <taxon>Pseudomonadota</taxon>
        <taxon>Gammaproteobacteria</taxon>
        <taxon>Enterobacterales</taxon>
        <taxon>Erwiniaceae</taxon>
        <taxon>Winslowiella</taxon>
    </lineage>
</organism>
<dbReference type="InterPro" id="IPR050298">
    <property type="entry name" value="Gram-neg_bact_OMP"/>
</dbReference>
<dbReference type="Gene3D" id="2.40.160.10">
    <property type="entry name" value="Porin"/>
    <property type="match status" value="1"/>
</dbReference>
<evidence type="ECO:0000256" key="1">
    <source>
        <dbReference type="ARBA" id="ARBA00022729"/>
    </source>
</evidence>
<dbReference type="SUPFAM" id="SSF56935">
    <property type="entry name" value="Porins"/>
    <property type="match status" value="1"/>
</dbReference>
<proteinExistence type="predicted"/>
<protein>
    <submittedName>
        <fullName evidence="3">Porin</fullName>
    </submittedName>
</protein>
<sequence length="383" mass="42996">MAIKMRVLSQVIGLALVVGSTSFAAHAEITLLKQDPQAGDPLSRLNFTIGGSIRPQFNNMTGGGDNGSYKRNGFDGGTRFRFAADYYLFDDISWVNYYELGVNIPALFDWDHHYTDGANNTSRRMLYTGLKSKTWGMLTFGQQNSVYYDVVGAKTDIWDYDMLAQAPGNGINGDYDGSYRSRKMLKYKNSFGDADIYASYLFSDNEYLPGNGLRYKRQGGGSLGIDYHLTHDLSWGTSWNYTKAEMRDPADGNSKDYNQNIIGTALSWKPGNWTLSAGGGWYDNFLTTKQVDVDNYFAGDAWGVEYLAGYTVPVGQYAVKSIMPYVMGDRLEYVTGRDYQRIDNGAGITFQFDYGFRADVEHVFTSSTDNLGDMTLVRLRYDF</sequence>
<reference evidence="4" key="1">
    <citation type="submission" date="2023-07" db="EMBL/GenBank/DDBJ databases">
        <title>Genome mining of underrepresented organisms for secondary metabolites.</title>
        <authorList>
            <person name="D'Agostino P.M."/>
        </authorList>
    </citation>
    <scope>NUCLEOTIDE SEQUENCE [LARGE SCALE GENOMIC DNA]</scope>
    <source>
        <strain evidence="4">WS4403</strain>
    </source>
</reference>
<name>A0ABS4P7A6_9GAMM</name>
<evidence type="ECO:0000256" key="2">
    <source>
        <dbReference type="SAM" id="SignalP"/>
    </source>
</evidence>
<evidence type="ECO:0000313" key="4">
    <source>
        <dbReference type="Proteomes" id="UP001195624"/>
    </source>
</evidence>
<dbReference type="RefSeq" id="WP_017803649.1">
    <property type="nucleotide sequence ID" value="NZ_JAGGMQ010000001.1"/>
</dbReference>
<dbReference type="EMBL" id="JAGGMQ010000001">
    <property type="protein sequence ID" value="MBP2168037.1"/>
    <property type="molecule type" value="Genomic_DNA"/>
</dbReference>